<dbReference type="PROSITE" id="PS00770">
    <property type="entry name" value="AA_TRANSFER_CLASS_4"/>
    <property type="match status" value="1"/>
</dbReference>
<proteinExistence type="inferred from homology"/>
<dbReference type="AlphaFoldDB" id="A0A1M4TS17"/>
<dbReference type="InterPro" id="IPR043132">
    <property type="entry name" value="BCAT-like_C"/>
</dbReference>
<keyword evidence="6" id="KW-0456">Lyase</keyword>
<evidence type="ECO:0000256" key="2">
    <source>
        <dbReference type="ARBA" id="ARBA00009320"/>
    </source>
</evidence>
<name>A0A1M4TS17_9CLOT</name>
<accession>A0A1M4TS17</accession>
<dbReference type="Pfam" id="PF01063">
    <property type="entry name" value="Aminotran_4"/>
    <property type="match status" value="1"/>
</dbReference>
<protein>
    <submittedName>
        <fullName evidence="6">4-amino-4-deoxychorismate lyase</fullName>
    </submittedName>
</protein>
<keyword evidence="7" id="KW-1185">Reference proteome</keyword>
<dbReference type="PANTHER" id="PTHR42743:SF11">
    <property type="entry name" value="AMINODEOXYCHORISMATE LYASE"/>
    <property type="match status" value="1"/>
</dbReference>
<dbReference type="InterPro" id="IPR043131">
    <property type="entry name" value="BCAT-like_N"/>
</dbReference>
<organism evidence="6 7">
    <name type="scientific">Caloramator proteoclasticus DSM 10124</name>
    <dbReference type="NCBI Taxonomy" id="1121262"/>
    <lineage>
        <taxon>Bacteria</taxon>
        <taxon>Bacillati</taxon>
        <taxon>Bacillota</taxon>
        <taxon>Clostridia</taxon>
        <taxon>Eubacteriales</taxon>
        <taxon>Clostridiaceae</taxon>
        <taxon>Caloramator</taxon>
    </lineage>
</organism>
<gene>
    <name evidence="6" type="ORF">SAMN02746091_00457</name>
</gene>
<dbReference type="SUPFAM" id="SSF56752">
    <property type="entry name" value="D-aminoacid aminotransferase-like PLP-dependent enzymes"/>
    <property type="match status" value="1"/>
</dbReference>
<dbReference type="InterPro" id="IPR018300">
    <property type="entry name" value="Aminotrans_IV_CS"/>
</dbReference>
<dbReference type="Proteomes" id="UP000184423">
    <property type="component" value="Unassembled WGS sequence"/>
</dbReference>
<dbReference type="GO" id="GO:0046394">
    <property type="term" value="P:carboxylic acid biosynthetic process"/>
    <property type="evidence" value="ECO:0007669"/>
    <property type="project" value="UniProtKB-ARBA"/>
</dbReference>
<comment type="cofactor">
    <cofactor evidence="1 5">
        <name>pyridoxal 5'-phosphate</name>
        <dbReference type="ChEBI" id="CHEBI:597326"/>
    </cofactor>
</comment>
<reference evidence="7" key="1">
    <citation type="submission" date="2016-11" db="EMBL/GenBank/DDBJ databases">
        <authorList>
            <person name="Varghese N."/>
            <person name="Submissions S."/>
        </authorList>
    </citation>
    <scope>NUCLEOTIDE SEQUENCE [LARGE SCALE GENOMIC DNA]</scope>
    <source>
        <strain evidence="7">DSM 10124</strain>
    </source>
</reference>
<dbReference type="PANTHER" id="PTHR42743">
    <property type="entry name" value="AMINO-ACID AMINOTRANSFERASE"/>
    <property type="match status" value="1"/>
</dbReference>
<dbReference type="GO" id="GO:0008652">
    <property type="term" value="P:amino acid biosynthetic process"/>
    <property type="evidence" value="ECO:0007669"/>
    <property type="project" value="UniProtKB-ARBA"/>
</dbReference>
<evidence type="ECO:0000313" key="7">
    <source>
        <dbReference type="Proteomes" id="UP000184423"/>
    </source>
</evidence>
<evidence type="ECO:0000256" key="5">
    <source>
        <dbReference type="RuleBase" id="RU004516"/>
    </source>
</evidence>
<evidence type="ECO:0000313" key="6">
    <source>
        <dbReference type="EMBL" id="SHE47271.1"/>
    </source>
</evidence>
<dbReference type="FunFam" id="3.20.10.10:FF:000002">
    <property type="entry name" value="D-alanine aminotransferase"/>
    <property type="match status" value="1"/>
</dbReference>
<dbReference type="RefSeq" id="WP_073247793.1">
    <property type="nucleotide sequence ID" value="NZ_FQVG01000005.1"/>
</dbReference>
<dbReference type="GO" id="GO:0016829">
    <property type="term" value="F:lyase activity"/>
    <property type="evidence" value="ECO:0007669"/>
    <property type="project" value="UniProtKB-KW"/>
</dbReference>
<sequence length="253" mass="29208">MIDLFDRGVAFGLTPFETLFAYKGEVLFLDEHYKRLKRSLKILGIDNNLTFEKFKEDVLNSIKGINNPVAIKIIYIDDKLNIKLRTPSYTKEHYDRGLKLAISRERRPKSILNYIKTFNYGQNYIEDLRAKNKGYDSCIFLDHRGFISEAAYGNLFFIKDRVIYTPSITCSILPGIIRKKLIEHLKSKVVEVVKTNITLDELENFDSAFFTNSVAGVLPVSKIGNTSFSKSATQVKCEIIQFMERYFSCWLGH</sequence>
<dbReference type="Gene3D" id="3.30.470.10">
    <property type="match status" value="1"/>
</dbReference>
<dbReference type="Gene3D" id="3.20.10.10">
    <property type="entry name" value="D-amino Acid Aminotransferase, subunit A, domain 2"/>
    <property type="match status" value="1"/>
</dbReference>
<dbReference type="InterPro" id="IPR036038">
    <property type="entry name" value="Aminotransferase-like"/>
</dbReference>
<dbReference type="CDD" id="cd00449">
    <property type="entry name" value="PLPDE_IV"/>
    <property type="match status" value="1"/>
</dbReference>
<evidence type="ECO:0000256" key="4">
    <source>
        <dbReference type="RuleBase" id="RU004106"/>
    </source>
</evidence>
<dbReference type="InterPro" id="IPR050571">
    <property type="entry name" value="Class-IV_PLP-Dep_Aminotrnsfr"/>
</dbReference>
<dbReference type="GO" id="GO:0005829">
    <property type="term" value="C:cytosol"/>
    <property type="evidence" value="ECO:0007669"/>
    <property type="project" value="TreeGrafter"/>
</dbReference>
<dbReference type="InterPro" id="IPR001544">
    <property type="entry name" value="Aminotrans_IV"/>
</dbReference>
<evidence type="ECO:0000256" key="1">
    <source>
        <dbReference type="ARBA" id="ARBA00001933"/>
    </source>
</evidence>
<dbReference type="EMBL" id="FQVG01000005">
    <property type="protein sequence ID" value="SHE47271.1"/>
    <property type="molecule type" value="Genomic_DNA"/>
</dbReference>
<keyword evidence="3 5" id="KW-0663">Pyridoxal phosphate</keyword>
<comment type="similarity">
    <text evidence="2 4">Belongs to the class-IV pyridoxal-phosphate-dependent aminotransferase family.</text>
</comment>
<evidence type="ECO:0000256" key="3">
    <source>
        <dbReference type="ARBA" id="ARBA00022898"/>
    </source>
</evidence>